<dbReference type="EMBL" id="VSRR010034443">
    <property type="protein sequence ID" value="MPC72271.1"/>
    <property type="molecule type" value="Genomic_DNA"/>
</dbReference>
<gene>
    <name evidence="1" type="ORF">E2C01_066570</name>
</gene>
<dbReference type="AlphaFoldDB" id="A0A5B7HHF9"/>
<dbReference type="Proteomes" id="UP000324222">
    <property type="component" value="Unassembled WGS sequence"/>
</dbReference>
<keyword evidence="2" id="KW-1185">Reference proteome</keyword>
<sequence>MQGQMVSLDVPIDSHPPCLLDRSVIVSICGHLHRIRLGFPCAPGIRPGRAVNLTGTSDRYIFHTSPFTTSSNARPLSVCGSTVTLLTMNTDTRHAYHYSSGACGYIW</sequence>
<proteinExistence type="predicted"/>
<accession>A0A5B7HHF9</accession>
<comment type="caution">
    <text evidence="1">The sequence shown here is derived from an EMBL/GenBank/DDBJ whole genome shotgun (WGS) entry which is preliminary data.</text>
</comment>
<reference evidence="1 2" key="1">
    <citation type="submission" date="2019-05" db="EMBL/GenBank/DDBJ databases">
        <title>Another draft genome of Portunus trituberculatus and its Hox gene families provides insights of decapod evolution.</title>
        <authorList>
            <person name="Jeong J.-H."/>
            <person name="Song I."/>
            <person name="Kim S."/>
            <person name="Choi T."/>
            <person name="Kim D."/>
            <person name="Ryu S."/>
            <person name="Kim W."/>
        </authorList>
    </citation>
    <scope>NUCLEOTIDE SEQUENCE [LARGE SCALE GENOMIC DNA]</scope>
    <source>
        <tissue evidence="1">Muscle</tissue>
    </source>
</reference>
<name>A0A5B7HHF9_PORTR</name>
<evidence type="ECO:0000313" key="2">
    <source>
        <dbReference type="Proteomes" id="UP000324222"/>
    </source>
</evidence>
<protein>
    <submittedName>
        <fullName evidence="1">Uncharacterized protein</fullName>
    </submittedName>
</protein>
<organism evidence="1 2">
    <name type="scientific">Portunus trituberculatus</name>
    <name type="common">Swimming crab</name>
    <name type="synonym">Neptunus trituberculatus</name>
    <dbReference type="NCBI Taxonomy" id="210409"/>
    <lineage>
        <taxon>Eukaryota</taxon>
        <taxon>Metazoa</taxon>
        <taxon>Ecdysozoa</taxon>
        <taxon>Arthropoda</taxon>
        <taxon>Crustacea</taxon>
        <taxon>Multicrustacea</taxon>
        <taxon>Malacostraca</taxon>
        <taxon>Eumalacostraca</taxon>
        <taxon>Eucarida</taxon>
        <taxon>Decapoda</taxon>
        <taxon>Pleocyemata</taxon>
        <taxon>Brachyura</taxon>
        <taxon>Eubrachyura</taxon>
        <taxon>Portunoidea</taxon>
        <taxon>Portunidae</taxon>
        <taxon>Portuninae</taxon>
        <taxon>Portunus</taxon>
    </lineage>
</organism>
<evidence type="ECO:0000313" key="1">
    <source>
        <dbReference type="EMBL" id="MPC72271.1"/>
    </source>
</evidence>